<dbReference type="AlphaFoldDB" id="A0A0V0TV92"/>
<organism evidence="1 2">
    <name type="scientific">Trichinella murrelli</name>
    <dbReference type="NCBI Taxonomy" id="144512"/>
    <lineage>
        <taxon>Eukaryota</taxon>
        <taxon>Metazoa</taxon>
        <taxon>Ecdysozoa</taxon>
        <taxon>Nematoda</taxon>
        <taxon>Enoplea</taxon>
        <taxon>Dorylaimia</taxon>
        <taxon>Trichinellida</taxon>
        <taxon>Trichinellidae</taxon>
        <taxon>Trichinella</taxon>
    </lineage>
</organism>
<keyword evidence="2" id="KW-1185">Reference proteome</keyword>
<gene>
    <name evidence="1" type="ORF">T05_5646</name>
</gene>
<dbReference type="Proteomes" id="UP000055048">
    <property type="component" value="Unassembled WGS sequence"/>
</dbReference>
<name>A0A0V0TV92_9BILA</name>
<comment type="caution">
    <text evidence="1">The sequence shown here is derived from an EMBL/GenBank/DDBJ whole genome shotgun (WGS) entry which is preliminary data.</text>
</comment>
<accession>A0A0V0TV92</accession>
<evidence type="ECO:0000313" key="2">
    <source>
        <dbReference type="Proteomes" id="UP000055048"/>
    </source>
</evidence>
<proteinExistence type="predicted"/>
<sequence>MTKLDSMHYYNIYQYTIQFAMKRNKEQKYKCSIREFKKNKTNRENN</sequence>
<dbReference type="EMBL" id="JYDJ01000131">
    <property type="protein sequence ID" value="KRX42921.1"/>
    <property type="molecule type" value="Genomic_DNA"/>
</dbReference>
<evidence type="ECO:0000313" key="1">
    <source>
        <dbReference type="EMBL" id="KRX42921.1"/>
    </source>
</evidence>
<reference evidence="1 2" key="1">
    <citation type="submission" date="2015-01" db="EMBL/GenBank/DDBJ databases">
        <title>Evolution of Trichinella species and genotypes.</title>
        <authorList>
            <person name="Korhonen P.K."/>
            <person name="Edoardo P."/>
            <person name="Giuseppe L.R."/>
            <person name="Gasser R.B."/>
        </authorList>
    </citation>
    <scope>NUCLEOTIDE SEQUENCE [LARGE SCALE GENOMIC DNA]</scope>
    <source>
        <strain evidence="1">ISS417</strain>
    </source>
</reference>
<protein>
    <submittedName>
        <fullName evidence="1">Uncharacterized protein</fullName>
    </submittedName>
</protein>